<sequence length="668" mass="71253">MLSDVSPTEATSSFAARRVVARVGAARLVWVIVFTAFFLIGAAWSLAMPYDGPPDELQHVTRAYGVASGQIYAGPANSNVTTAESLVPRGAGCFRWNSMVSAKCQQNPGANQKAQHTRVSVGSGASGYDPSYYLLVGPVIKIWPTMKGIVLARLITDAEISALLASAVAIAWSGGRNRWLVAGIAVCATPVVVSLMGAVNPAGVEIGAAIAFWVSLLDLVGAGPVRRSSVALLLCSGALFAVTRGFGVGWLGATVVICVLGARRERLRALWRMRSVRLALSGLGCACAAACVWDFLAGPNIDLTGASTPHKTLQQVVAQELWHRLPSYLDGLVRNTYYYGGDIQVPQLVSQIWFGFAGLLVLGGLWLGSRRTRIQIAAAIGVSLAVLMITDVDALRQGIYFSQGRYALPLLVGAPLIGARELGRSSAVGAERATALLRLMAVAMLPIQLVVLWSSMLRFQSGYPASGKLPLDPFIGKWLPPLGPVAPIALMIIGLIVLGVFMWHPSRFDATMLRFVVVGALVYAIDIAALWALHAQAGLPLALATTLAFCCAFAANLGLNRIFTFRVSGPMGRQGARLLALSGVNYVTTLVIVVGLSHLWSDYLASKTIATAFNAVFNFVAYRRWVFEPVPDTPEPAPSVSPYIGRVIMRRRAVEESERAVSLDGRPD</sequence>
<feature type="transmembrane region" description="Helical" evidence="6">
    <location>
        <begin position="539"/>
        <end position="557"/>
    </location>
</feature>
<feature type="transmembrane region" description="Helical" evidence="6">
    <location>
        <begin position="231"/>
        <end position="262"/>
    </location>
</feature>
<dbReference type="GO" id="GO:0000271">
    <property type="term" value="P:polysaccharide biosynthetic process"/>
    <property type="evidence" value="ECO:0007669"/>
    <property type="project" value="InterPro"/>
</dbReference>
<feature type="transmembrane region" description="Helical" evidence="6">
    <location>
        <begin position="435"/>
        <end position="458"/>
    </location>
</feature>
<evidence type="ECO:0000256" key="2">
    <source>
        <dbReference type="ARBA" id="ARBA00009399"/>
    </source>
</evidence>
<feature type="transmembrane region" description="Helical" evidence="6">
    <location>
        <begin position="274"/>
        <end position="296"/>
    </location>
</feature>
<evidence type="ECO:0000256" key="1">
    <source>
        <dbReference type="ARBA" id="ARBA00004141"/>
    </source>
</evidence>
<feature type="transmembrane region" description="Helical" evidence="6">
    <location>
        <begin position="179"/>
        <end position="199"/>
    </location>
</feature>
<feature type="transmembrane region" description="Helical" evidence="6">
    <location>
        <begin position="478"/>
        <end position="503"/>
    </location>
</feature>
<keyword evidence="4 6" id="KW-1133">Transmembrane helix</keyword>
<feature type="transmembrane region" description="Helical" evidence="6">
    <location>
        <begin position="348"/>
        <end position="367"/>
    </location>
</feature>
<dbReference type="GO" id="GO:0005886">
    <property type="term" value="C:plasma membrane"/>
    <property type="evidence" value="ECO:0007669"/>
    <property type="project" value="TreeGrafter"/>
</dbReference>
<dbReference type="InterPro" id="IPR051401">
    <property type="entry name" value="GtrA_CellWall_Glycosyl"/>
</dbReference>
<evidence type="ECO:0000256" key="6">
    <source>
        <dbReference type="SAM" id="Phobius"/>
    </source>
</evidence>
<evidence type="ECO:0000256" key="5">
    <source>
        <dbReference type="ARBA" id="ARBA00023136"/>
    </source>
</evidence>
<dbReference type="Pfam" id="PF09913">
    <property type="entry name" value="DUF2142"/>
    <property type="match status" value="1"/>
</dbReference>
<dbReference type="Pfam" id="PF04138">
    <property type="entry name" value="GtrA_DPMS_TM"/>
    <property type="match status" value="1"/>
</dbReference>
<accession>A0A941IK30</accession>
<evidence type="ECO:0000259" key="7">
    <source>
        <dbReference type="Pfam" id="PF04138"/>
    </source>
</evidence>
<feature type="domain" description="GtrA/DPMS transmembrane" evidence="7">
    <location>
        <begin position="514"/>
        <end position="627"/>
    </location>
</feature>
<comment type="subcellular location">
    <subcellularLocation>
        <location evidence="1">Membrane</location>
        <topology evidence="1">Multi-pass membrane protein</topology>
    </subcellularLocation>
</comment>
<dbReference type="EMBL" id="JAGSOH010000058">
    <property type="protein sequence ID" value="MBR7828507.1"/>
    <property type="molecule type" value="Genomic_DNA"/>
</dbReference>
<dbReference type="PANTHER" id="PTHR38459:SF1">
    <property type="entry name" value="PROPHAGE BACTOPRENOL-LINKED GLUCOSE TRANSLOCASE HOMOLOG"/>
    <property type="match status" value="1"/>
</dbReference>
<keyword evidence="3 6" id="KW-0812">Transmembrane</keyword>
<evidence type="ECO:0000313" key="9">
    <source>
        <dbReference type="Proteomes" id="UP000676325"/>
    </source>
</evidence>
<proteinExistence type="inferred from homology"/>
<evidence type="ECO:0000256" key="3">
    <source>
        <dbReference type="ARBA" id="ARBA00022692"/>
    </source>
</evidence>
<comment type="caution">
    <text evidence="8">The sequence shown here is derived from an EMBL/GenBank/DDBJ whole genome shotgun (WGS) entry which is preliminary data.</text>
</comment>
<reference evidence="8" key="1">
    <citation type="submission" date="2021-04" db="EMBL/GenBank/DDBJ databases">
        <title>Genome based classification of Actinospica acidithermotolerans sp. nov., an actinobacterium isolated from an Indonesian hot spring.</title>
        <authorList>
            <person name="Kusuma A.B."/>
            <person name="Putra K.E."/>
            <person name="Nafisah S."/>
            <person name="Loh J."/>
            <person name="Nouioui I."/>
            <person name="Goodfellow M."/>
        </authorList>
    </citation>
    <scope>NUCLEOTIDE SEQUENCE</scope>
    <source>
        <strain evidence="8">MGRD01-02</strain>
    </source>
</reference>
<name>A0A941IK30_9ACTN</name>
<evidence type="ECO:0000313" key="8">
    <source>
        <dbReference type="EMBL" id="MBR7828507.1"/>
    </source>
</evidence>
<dbReference type="InterPro" id="IPR018674">
    <property type="entry name" value="DUF2142_membrane"/>
</dbReference>
<keyword evidence="9" id="KW-1185">Reference proteome</keyword>
<dbReference type="PANTHER" id="PTHR38459">
    <property type="entry name" value="PROPHAGE BACTOPRENOL-LINKED GLUCOSE TRANSLOCASE HOMOLOG"/>
    <property type="match status" value="1"/>
</dbReference>
<dbReference type="AlphaFoldDB" id="A0A941IK30"/>
<gene>
    <name evidence="8" type="ORF">KDK95_19505</name>
</gene>
<dbReference type="InterPro" id="IPR007267">
    <property type="entry name" value="GtrA_DPMS_TM"/>
</dbReference>
<protein>
    <submittedName>
        <fullName evidence="8">DUF2142 domain-containing protein</fullName>
    </submittedName>
</protein>
<dbReference type="RefSeq" id="WP_212519641.1">
    <property type="nucleotide sequence ID" value="NZ_JAGSOH010000058.1"/>
</dbReference>
<feature type="transmembrane region" description="Helical" evidence="6">
    <location>
        <begin position="28"/>
        <end position="47"/>
    </location>
</feature>
<organism evidence="8 9">
    <name type="scientific">Actinospica acidithermotolerans</name>
    <dbReference type="NCBI Taxonomy" id="2828514"/>
    <lineage>
        <taxon>Bacteria</taxon>
        <taxon>Bacillati</taxon>
        <taxon>Actinomycetota</taxon>
        <taxon>Actinomycetes</taxon>
        <taxon>Catenulisporales</taxon>
        <taxon>Actinospicaceae</taxon>
        <taxon>Actinospica</taxon>
    </lineage>
</organism>
<dbReference type="Proteomes" id="UP000676325">
    <property type="component" value="Unassembled WGS sequence"/>
</dbReference>
<comment type="similarity">
    <text evidence="2">Belongs to the GtrA family.</text>
</comment>
<feature type="transmembrane region" description="Helical" evidence="6">
    <location>
        <begin position="578"/>
        <end position="600"/>
    </location>
</feature>
<evidence type="ECO:0000256" key="4">
    <source>
        <dbReference type="ARBA" id="ARBA00022989"/>
    </source>
</evidence>
<feature type="transmembrane region" description="Helical" evidence="6">
    <location>
        <begin position="515"/>
        <end position="533"/>
    </location>
</feature>
<feature type="transmembrane region" description="Helical" evidence="6">
    <location>
        <begin position="206"/>
        <end position="225"/>
    </location>
</feature>
<keyword evidence="5 6" id="KW-0472">Membrane</keyword>